<evidence type="ECO:0000259" key="7">
    <source>
        <dbReference type="PROSITE" id="PS50188"/>
    </source>
</evidence>
<keyword evidence="2 6" id="KW-0812">Transmembrane</keyword>
<protein>
    <submittedName>
        <fullName evidence="8">Concanavalin A-like lectin/glucanase domain-containing protein</fullName>
    </submittedName>
</protein>
<feature type="non-terminal residue" evidence="8">
    <location>
        <position position="1"/>
    </location>
</feature>
<reference evidence="8 9" key="1">
    <citation type="journal article" date="2018" name="New Phytol.">
        <title>Phylogenomics of Endogonaceae and evolution of mycorrhizas within Mucoromycota.</title>
        <authorList>
            <person name="Chang Y."/>
            <person name="Desiro A."/>
            <person name="Na H."/>
            <person name="Sandor L."/>
            <person name="Lipzen A."/>
            <person name="Clum A."/>
            <person name="Barry K."/>
            <person name="Grigoriev I.V."/>
            <person name="Martin F.M."/>
            <person name="Stajich J.E."/>
            <person name="Smith M.E."/>
            <person name="Bonito G."/>
            <person name="Spatafora J.W."/>
        </authorList>
    </citation>
    <scope>NUCLEOTIDE SEQUENCE [LARGE SCALE GENOMIC DNA]</scope>
    <source>
        <strain evidence="8 9">GMNB39</strain>
    </source>
</reference>
<keyword evidence="9" id="KW-1185">Reference proteome</keyword>
<sequence>GKRHQGKIHLLSRNNQHTLSTPPQPQNQPPDPNMHQHHHPTSLLLLLFACACAFPSPVAASSFNSANSSFIFMLSLIAFIAVLFCLLCCSRSPADANKPSNGVDVNDPELGGEVIDTSALAALSEDSRLSYERARAWQENNPPESLSTDITISQYLSIQEKGVSAWEFDPDIETNIYVEGRTEISFYYGESCVQTNLPLPKNQEVYYWEAKMFEKPSTTTVSIGVSTKPYPNWRLPELESLNLVLASQLECQIVVEVSDTGNKRFNQPFIGRVYGPPFNEGDVIGVGYRHRTGTVFFTRNGRKLDDAYTGLRFNLFPTVGANGPCQVHVNLGQAGFVFVEANVKKWGLAPMHGTLPPPPAYGSERGSVLLETGTPRPSEEAARSSLQLTGHGSEDHHRLLGPADAHSSHQHPRSHAVDISLSDIAVPPPAYSSNQNSPARDLQVRGTQARDSPGRSSILSDSSETALLADDSTAEGRTSYEQRTSTVEEEARAVARRETRRESRRGRRA</sequence>
<dbReference type="PROSITE" id="PS50188">
    <property type="entry name" value="B302_SPRY"/>
    <property type="match status" value="1"/>
</dbReference>
<dbReference type="InterPro" id="IPR003877">
    <property type="entry name" value="SPRY_dom"/>
</dbReference>
<name>A0A433D020_9FUNG</name>
<dbReference type="InterPro" id="IPR050618">
    <property type="entry name" value="Ubq-SigPath_Reg"/>
</dbReference>
<feature type="compositionally biased region" description="Polar residues" evidence="5">
    <location>
        <begin position="445"/>
        <end position="465"/>
    </location>
</feature>
<dbReference type="InterPro" id="IPR043136">
    <property type="entry name" value="B30.2/SPRY_sf"/>
</dbReference>
<dbReference type="PANTHER" id="PTHR12864">
    <property type="entry name" value="RAN BINDING PROTEIN 9-RELATED"/>
    <property type="match status" value="1"/>
</dbReference>
<dbReference type="EMBL" id="RBNI01009384">
    <property type="protein sequence ID" value="RUP44193.1"/>
    <property type="molecule type" value="Genomic_DNA"/>
</dbReference>
<feature type="region of interest" description="Disordered" evidence="5">
    <location>
        <begin position="357"/>
        <end position="509"/>
    </location>
</feature>
<dbReference type="GO" id="GO:0016020">
    <property type="term" value="C:membrane"/>
    <property type="evidence" value="ECO:0007669"/>
    <property type="project" value="UniProtKB-SubCell"/>
</dbReference>
<evidence type="ECO:0000313" key="9">
    <source>
        <dbReference type="Proteomes" id="UP000268093"/>
    </source>
</evidence>
<feature type="transmembrane region" description="Helical" evidence="6">
    <location>
        <begin position="69"/>
        <end position="89"/>
    </location>
</feature>
<dbReference type="InterPro" id="IPR013320">
    <property type="entry name" value="ConA-like_dom_sf"/>
</dbReference>
<gene>
    <name evidence="8" type="ORF">BC936DRAFT_149815</name>
</gene>
<dbReference type="SMART" id="SM00449">
    <property type="entry name" value="SPRY"/>
    <property type="match status" value="1"/>
</dbReference>
<comment type="subcellular location">
    <subcellularLocation>
        <location evidence="1">Membrane</location>
        <topology evidence="1">Single-pass membrane protein</topology>
    </subcellularLocation>
</comment>
<evidence type="ECO:0000256" key="6">
    <source>
        <dbReference type="SAM" id="Phobius"/>
    </source>
</evidence>
<dbReference type="Pfam" id="PF00622">
    <property type="entry name" value="SPRY"/>
    <property type="match status" value="1"/>
</dbReference>
<keyword evidence="8" id="KW-0430">Lectin</keyword>
<feature type="transmembrane region" description="Helical" evidence="6">
    <location>
        <begin position="43"/>
        <end position="63"/>
    </location>
</feature>
<evidence type="ECO:0000256" key="4">
    <source>
        <dbReference type="ARBA" id="ARBA00023136"/>
    </source>
</evidence>
<feature type="compositionally biased region" description="Polar residues" evidence="5">
    <location>
        <begin position="12"/>
        <end position="21"/>
    </location>
</feature>
<comment type="caution">
    <text evidence="8">The sequence shown here is derived from an EMBL/GenBank/DDBJ whole genome shotgun (WGS) entry which is preliminary data.</text>
</comment>
<accession>A0A433D020</accession>
<organism evidence="8 9">
    <name type="scientific">Jimgerdemannia flammicorona</name>
    <dbReference type="NCBI Taxonomy" id="994334"/>
    <lineage>
        <taxon>Eukaryota</taxon>
        <taxon>Fungi</taxon>
        <taxon>Fungi incertae sedis</taxon>
        <taxon>Mucoromycota</taxon>
        <taxon>Mucoromycotina</taxon>
        <taxon>Endogonomycetes</taxon>
        <taxon>Endogonales</taxon>
        <taxon>Endogonaceae</taxon>
        <taxon>Jimgerdemannia</taxon>
    </lineage>
</organism>
<feature type="compositionally biased region" description="Pro residues" evidence="5">
    <location>
        <begin position="22"/>
        <end position="32"/>
    </location>
</feature>
<dbReference type="SUPFAM" id="SSF49899">
    <property type="entry name" value="Concanavalin A-like lectins/glucanases"/>
    <property type="match status" value="1"/>
</dbReference>
<evidence type="ECO:0000256" key="1">
    <source>
        <dbReference type="ARBA" id="ARBA00004167"/>
    </source>
</evidence>
<evidence type="ECO:0000256" key="5">
    <source>
        <dbReference type="SAM" id="MobiDB-lite"/>
    </source>
</evidence>
<feature type="domain" description="B30.2/SPRY" evidence="7">
    <location>
        <begin position="123"/>
        <end position="336"/>
    </location>
</feature>
<dbReference type="AlphaFoldDB" id="A0A433D020"/>
<feature type="region of interest" description="Disordered" evidence="5">
    <location>
        <begin position="1"/>
        <end position="38"/>
    </location>
</feature>
<feature type="compositionally biased region" description="Basic and acidic residues" evidence="5">
    <location>
        <begin position="489"/>
        <end position="501"/>
    </location>
</feature>
<proteinExistence type="predicted"/>
<dbReference type="GO" id="GO:0030246">
    <property type="term" value="F:carbohydrate binding"/>
    <property type="evidence" value="ECO:0007669"/>
    <property type="project" value="UniProtKB-KW"/>
</dbReference>
<dbReference type="InterPro" id="IPR035780">
    <property type="entry name" value="SPRY_Ssh4-like"/>
</dbReference>
<dbReference type="InterPro" id="IPR001870">
    <property type="entry name" value="B30.2/SPRY"/>
</dbReference>
<dbReference type="CDD" id="cd12910">
    <property type="entry name" value="SPRY_SSH4_like"/>
    <property type="match status" value="1"/>
</dbReference>
<keyword evidence="4 6" id="KW-0472">Membrane</keyword>
<dbReference type="Gene3D" id="2.60.120.920">
    <property type="match status" value="1"/>
</dbReference>
<dbReference type="OrthoDB" id="258495at2759"/>
<evidence type="ECO:0000256" key="3">
    <source>
        <dbReference type="ARBA" id="ARBA00022989"/>
    </source>
</evidence>
<feature type="compositionally biased region" description="Polar residues" evidence="5">
    <location>
        <begin position="475"/>
        <end position="484"/>
    </location>
</feature>
<keyword evidence="3 6" id="KW-1133">Transmembrane helix</keyword>
<dbReference type="Proteomes" id="UP000268093">
    <property type="component" value="Unassembled WGS sequence"/>
</dbReference>
<evidence type="ECO:0000313" key="8">
    <source>
        <dbReference type="EMBL" id="RUP44193.1"/>
    </source>
</evidence>
<evidence type="ECO:0000256" key="2">
    <source>
        <dbReference type="ARBA" id="ARBA00022692"/>
    </source>
</evidence>